<reference evidence="1 2" key="1">
    <citation type="submission" date="2019-03" db="EMBL/GenBank/DDBJ databases">
        <title>Freshwater and sediment microbial communities from various areas in North America, analyzing microbe dynamics in response to fracking.</title>
        <authorList>
            <person name="Lamendella R."/>
        </authorList>
    </citation>
    <scope>NUCLEOTIDE SEQUENCE [LARGE SCALE GENOMIC DNA]</scope>
    <source>
        <strain evidence="1 2">175.2</strain>
    </source>
</reference>
<proteinExistence type="predicted"/>
<dbReference type="OrthoDB" id="7926041at2"/>
<gene>
    <name evidence="1" type="ORF">EDC90_1007127</name>
</gene>
<sequence length="60" mass="6355">MKKTFNVTEKAGAWVAGRRSPGSGKPITLTEEQARYPLIAGEIALPAAKTAKPKTEKSGD</sequence>
<accession>A0A4R3NTN0</accession>
<keyword evidence="2" id="KW-1185">Reference proteome</keyword>
<comment type="caution">
    <text evidence="1">The sequence shown here is derived from an EMBL/GenBank/DDBJ whole genome shotgun (WGS) entry which is preliminary data.</text>
</comment>
<dbReference type="EMBL" id="SMAR01000007">
    <property type="protein sequence ID" value="TCT41150.1"/>
    <property type="molecule type" value="Genomic_DNA"/>
</dbReference>
<dbReference type="RefSeq" id="WP_132309913.1">
    <property type="nucleotide sequence ID" value="NZ_SMAR01000007.1"/>
</dbReference>
<dbReference type="AlphaFoldDB" id="A0A4R3NTN0"/>
<evidence type="ECO:0000313" key="1">
    <source>
        <dbReference type="EMBL" id="TCT41150.1"/>
    </source>
</evidence>
<organism evidence="1 2">
    <name type="scientific">Martelella mediterranea</name>
    <dbReference type="NCBI Taxonomy" id="293089"/>
    <lineage>
        <taxon>Bacteria</taxon>
        <taxon>Pseudomonadati</taxon>
        <taxon>Pseudomonadota</taxon>
        <taxon>Alphaproteobacteria</taxon>
        <taxon>Hyphomicrobiales</taxon>
        <taxon>Aurantimonadaceae</taxon>
        <taxon>Martelella</taxon>
    </lineage>
</organism>
<protein>
    <submittedName>
        <fullName evidence="1">Uncharacterized protein</fullName>
    </submittedName>
</protein>
<name>A0A4R3NTN0_9HYPH</name>
<dbReference type="Proteomes" id="UP000295097">
    <property type="component" value="Unassembled WGS sequence"/>
</dbReference>
<evidence type="ECO:0000313" key="2">
    <source>
        <dbReference type="Proteomes" id="UP000295097"/>
    </source>
</evidence>